<feature type="transmembrane region" description="Helical" evidence="1">
    <location>
        <begin position="84"/>
        <end position="101"/>
    </location>
</feature>
<organism evidence="2 3">
    <name type="scientific">Candidatus Nitrosocosmicus oleophilus</name>
    <dbReference type="NCBI Taxonomy" id="1353260"/>
    <lineage>
        <taxon>Archaea</taxon>
        <taxon>Nitrososphaerota</taxon>
        <taxon>Nitrososphaeria</taxon>
        <taxon>Nitrososphaerales</taxon>
        <taxon>Nitrososphaeraceae</taxon>
        <taxon>Candidatus Nitrosocosmicus</taxon>
    </lineage>
</organism>
<sequence length="146" mass="16134">MIGEYNILIQSIHSISSILWWSVTLIVVTIIRPLNGGGNLSIILPRVRKLVIFTSTISIISGFGLFGLNSNFQFEDLIHTTKGNVILFSGSLSLIVYYHVLSGSKPNSVASKLHKVLKLTRFIPYIMFGFLTTALVSMFIASAIIF</sequence>
<gene>
    <name evidence="2" type="ORF">NMY3_01285</name>
</gene>
<feature type="transmembrane region" description="Helical" evidence="1">
    <location>
        <begin position="51"/>
        <end position="72"/>
    </location>
</feature>
<evidence type="ECO:0000256" key="1">
    <source>
        <dbReference type="SAM" id="Phobius"/>
    </source>
</evidence>
<name>A0A654LZ26_9ARCH</name>
<keyword evidence="3" id="KW-1185">Reference proteome</keyword>
<reference evidence="3" key="1">
    <citation type="submission" date="2015-10" db="EMBL/GenBank/DDBJ databases">
        <title>Niche specialization of a soil ammonia-oxidizing archaeon, Candidatus Nitrosocosmicus oleophilus.</title>
        <authorList>
            <person name="Jung M.-Y."/>
            <person name="Rhee S.-K."/>
        </authorList>
    </citation>
    <scope>NUCLEOTIDE SEQUENCE [LARGE SCALE GENOMIC DNA]</scope>
    <source>
        <strain evidence="3">MY3</strain>
    </source>
</reference>
<feature type="transmembrane region" description="Helical" evidence="1">
    <location>
        <begin position="12"/>
        <end position="31"/>
    </location>
</feature>
<accession>A0A654LZ26</accession>
<protein>
    <recommendedName>
        <fullName evidence="4">Copper resistance protein D</fullName>
    </recommendedName>
</protein>
<dbReference type="AlphaFoldDB" id="A0A654LZ26"/>
<keyword evidence="1" id="KW-1133">Transmembrane helix</keyword>
<dbReference type="KEGG" id="taa:NMY3_01285"/>
<dbReference type="RefSeq" id="WP_196817942.1">
    <property type="nucleotide sequence ID" value="NZ_CP012850.1"/>
</dbReference>
<keyword evidence="1" id="KW-0472">Membrane</keyword>
<evidence type="ECO:0008006" key="4">
    <source>
        <dbReference type="Google" id="ProtNLM"/>
    </source>
</evidence>
<evidence type="ECO:0000313" key="2">
    <source>
        <dbReference type="EMBL" id="ALI35489.1"/>
    </source>
</evidence>
<feature type="transmembrane region" description="Helical" evidence="1">
    <location>
        <begin position="122"/>
        <end position="145"/>
    </location>
</feature>
<dbReference type="EMBL" id="CP012850">
    <property type="protein sequence ID" value="ALI35489.1"/>
    <property type="molecule type" value="Genomic_DNA"/>
</dbReference>
<dbReference type="OrthoDB" id="379727at2157"/>
<dbReference type="Proteomes" id="UP000058925">
    <property type="component" value="Chromosome"/>
</dbReference>
<evidence type="ECO:0000313" key="3">
    <source>
        <dbReference type="Proteomes" id="UP000058925"/>
    </source>
</evidence>
<keyword evidence="1" id="KW-0812">Transmembrane</keyword>
<dbReference type="GeneID" id="60421358"/>
<proteinExistence type="predicted"/>